<sequence length="176" mass="20054">MKVMAGVTSHGWCRLAGEAVVSPHGDTDERVGVARWGHGKEAVCSWTIWRKVVILVSFGAFFSAELHRRVRCLAMDGEPIFYTRYSFELDFQCHRFEVNQHPIADVIPVLLKSGQSASLEEVVEEIKDCRSMVHPCHRSTVIPERGPSIFQDRLKPRSNTKLPNTHGRPETLFMYF</sequence>
<comment type="caution">
    <text evidence="1">The sequence shown here is derived from an EMBL/GenBank/DDBJ whole genome shotgun (WGS) entry which is preliminary data.</text>
</comment>
<name>A0A8S9IVD2_BRACR</name>
<accession>A0A8S9IVD2</accession>
<dbReference type="EMBL" id="QGKY02001015">
    <property type="protein sequence ID" value="KAF2573644.1"/>
    <property type="molecule type" value="Genomic_DNA"/>
</dbReference>
<organism evidence="1">
    <name type="scientific">Brassica cretica</name>
    <name type="common">Mustard</name>
    <dbReference type="NCBI Taxonomy" id="69181"/>
    <lineage>
        <taxon>Eukaryota</taxon>
        <taxon>Viridiplantae</taxon>
        <taxon>Streptophyta</taxon>
        <taxon>Embryophyta</taxon>
        <taxon>Tracheophyta</taxon>
        <taxon>Spermatophyta</taxon>
        <taxon>Magnoliopsida</taxon>
        <taxon>eudicotyledons</taxon>
        <taxon>Gunneridae</taxon>
        <taxon>Pentapetalae</taxon>
        <taxon>rosids</taxon>
        <taxon>malvids</taxon>
        <taxon>Brassicales</taxon>
        <taxon>Brassicaceae</taxon>
        <taxon>Brassiceae</taxon>
        <taxon>Brassica</taxon>
    </lineage>
</organism>
<protein>
    <submittedName>
        <fullName evidence="1">Uncharacterized protein</fullName>
    </submittedName>
</protein>
<dbReference type="AlphaFoldDB" id="A0A8S9IVD2"/>
<evidence type="ECO:0000313" key="1">
    <source>
        <dbReference type="EMBL" id="KAF2573644.1"/>
    </source>
</evidence>
<proteinExistence type="predicted"/>
<reference evidence="1" key="1">
    <citation type="submission" date="2019-12" db="EMBL/GenBank/DDBJ databases">
        <title>Genome sequencing and annotation of Brassica cretica.</title>
        <authorList>
            <person name="Studholme D.J."/>
            <person name="Sarris P.F."/>
        </authorList>
    </citation>
    <scope>NUCLEOTIDE SEQUENCE</scope>
    <source>
        <strain evidence="1">PFS-102/07</strain>
        <tissue evidence="1">Leaf</tissue>
    </source>
</reference>
<gene>
    <name evidence="1" type="ORF">F2Q70_00003978</name>
</gene>